<proteinExistence type="predicted"/>
<dbReference type="Proteomes" id="UP000664032">
    <property type="component" value="Unassembled WGS sequence"/>
</dbReference>
<name>A0ACB8HIL6_PSICU</name>
<protein>
    <submittedName>
        <fullName evidence="1">Uncharacterized protein</fullName>
    </submittedName>
</protein>
<sequence>MLIDIRVAITGPPESGRTTLCERLNDRIYTRSNDGRHFRFRAQETNLEAPGHLNSDVVILTVNLHTVLKEVKNLVAQYGKLVQDSYWEQRKMFRIVGTKHDKLDPELKIFEYPGLYTTWFTMYTSLSCHFVGTHNESAIEEMCASIVPANVNQDTPDPDDLSESVIPDDNAAWELTKTSDSIAFNKHLASFTGAHNWAPVLKIAPNLVIKNLHHFERFNNIFIRAHTNIPVPQPRCLHLKKSLVTDLIPGKMLLEIWDSLSLFYQFRIACTLRRYVSQLRRITSDRPGSIEQGLVRGVLFYPHAWNGPFRDAERFRNWIAHVAYMECMYEHKELRRLKGPEVAGSPPSLLSLPPEHEWNLVLTHGDLSLSNTVLSDNGVLWIVDWADSGFYPPWMESRGMERYTWAPESWKRWFSFIVDTSVDTANLWSHIGDTASYYSTDPPREDYWPDTEEIRNISGWS</sequence>
<organism evidence="1 2">
    <name type="scientific">Psilocybe cubensis</name>
    <name type="common">Psychedelic mushroom</name>
    <name type="synonym">Stropharia cubensis</name>
    <dbReference type="NCBI Taxonomy" id="181762"/>
    <lineage>
        <taxon>Eukaryota</taxon>
        <taxon>Fungi</taxon>
        <taxon>Dikarya</taxon>
        <taxon>Basidiomycota</taxon>
        <taxon>Agaricomycotina</taxon>
        <taxon>Agaricomycetes</taxon>
        <taxon>Agaricomycetidae</taxon>
        <taxon>Agaricales</taxon>
        <taxon>Agaricineae</taxon>
        <taxon>Strophariaceae</taxon>
        <taxon>Psilocybe</taxon>
    </lineage>
</organism>
<keyword evidence="2" id="KW-1185">Reference proteome</keyword>
<reference evidence="1" key="1">
    <citation type="submission" date="2021-10" db="EMBL/GenBank/DDBJ databases">
        <title>Psilocybe cubensis genome.</title>
        <authorList>
            <person name="Mckernan K.J."/>
            <person name="Crawford S."/>
            <person name="Trippe A."/>
            <person name="Kane L.T."/>
            <person name="Mclaughlin S."/>
        </authorList>
    </citation>
    <scope>NUCLEOTIDE SEQUENCE</scope>
    <source>
        <strain evidence="1">MGC-MH-2018</strain>
    </source>
</reference>
<dbReference type="EMBL" id="JAFIQS020000001">
    <property type="protein sequence ID" value="KAH9487204.1"/>
    <property type="molecule type" value="Genomic_DNA"/>
</dbReference>
<evidence type="ECO:0000313" key="1">
    <source>
        <dbReference type="EMBL" id="KAH9487204.1"/>
    </source>
</evidence>
<evidence type="ECO:0000313" key="2">
    <source>
        <dbReference type="Proteomes" id="UP000664032"/>
    </source>
</evidence>
<comment type="caution">
    <text evidence="1">The sequence shown here is derived from an EMBL/GenBank/DDBJ whole genome shotgun (WGS) entry which is preliminary data.</text>
</comment>
<accession>A0ACB8HIL6</accession>
<gene>
    <name evidence="1" type="ORF">JR316_0001273</name>
</gene>